<dbReference type="Proteomes" id="UP000229340">
    <property type="component" value="Chromosome"/>
</dbReference>
<dbReference type="Gene3D" id="3.30.565.10">
    <property type="entry name" value="Histidine kinase-like ATPase, C-terminal domain"/>
    <property type="match status" value="1"/>
</dbReference>
<dbReference type="SMART" id="SM00387">
    <property type="entry name" value="HATPase_c"/>
    <property type="match status" value="1"/>
</dbReference>
<evidence type="ECO:0000256" key="3">
    <source>
        <dbReference type="ARBA" id="ARBA00022553"/>
    </source>
</evidence>
<dbReference type="RefSeq" id="WP_100269708.1">
    <property type="nucleotide sequence ID" value="NZ_CP024443.1"/>
</dbReference>
<dbReference type="Pfam" id="PF25323">
    <property type="entry name" value="6TM_PilS"/>
    <property type="match status" value="1"/>
</dbReference>
<keyword evidence="4" id="KW-0472">Membrane</keyword>
<dbReference type="PROSITE" id="PS50109">
    <property type="entry name" value="HIS_KIN"/>
    <property type="match status" value="1"/>
</dbReference>
<dbReference type="Gene3D" id="1.10.287.130">
    <property type="match status" value="1"/>
</dbReference>
<keyword evidence="4" id="KW-1133">Transmembrane helix</keyword>
<dbReference type="SUPFAM" id="SSF47384">
    <property type="entry name" value="Homodimeric domain of signal transducing histidine kinase"/>
    <property type="match status" value="1"/>
</dbReference>
<dbReference type="CDD" id="cd00082">
    <property type="entry name" value="HisKA"/>
    <property type="match status" value="1"/>
</dbReference>
<feature type="transmembrane region" description="Helical" evidence="4">
    <location>
        <begin position="84"/>
        <end position="102"/>
    </location>
</feature>
<reference evidence="7" key="1">
    <citation type="submission" date="2017-11" db="EMBL/GenBank/DDBJ databases">
        <title>Complete genome sequence of Moraxella osloensis NP7 isolated from human skin.</title>
        <authorList>
            <person name="Lee K."/>
            <person name="Lim J.Y."/>
            <person name="Hwang I."/>
        </authorList>
    </citation>
    <scope>NUCLEOTIDE SEQUENCE [LARGE SCALE GENOMIC DNA]</scope>
    <source>
        <strain evidence="7">NP7</strain>
    </source>
</reference>
<keyword evidence="6" id="KW-0808">Transferase</keyword>
<dbReference type="SMART" id="SM00388">
    <property type="entry name" value="HisKA"/>
    <property type="match status" value="1"/>
</dbReference>
<dbReference type="EC" id="2.7.13.3" evidence="2"/>
<dbReference type="STRING" id="34062.AXE82_10305"/>
<gene>
    <name evidence="6" type="ORF">NP7_03450</name>
</gene>
<keyword evidence="3" id="KW-0597">Phosphoprotein</keyword>
<dbReference type="InterPro" id="IPR036890">
    <property type="entry name" value="HATPase_C_sf"/>
</dbReference>
<dbReference type="InterPro" id="IPR005467">
    <property type="entry name" value="His_kinase_dom"/>
</dbReference>
<dbReference type="EMBL" id="CP024443">
    <property type="protein sequence ID" value="ATR78397.1"/>
    <property type="molecule type" value="Genomic_DNA"/>
</dbReference>
<keyword evidence="4" id="KW-0812">Transmembrane</keyword>
<name>A0A2D2LTQ0_FAUOS</name>
<dbReference type="SUPFAM" id="SSF55874">
    <property type="entry name" value="ATPase domain of HSP90 chaperone/DNA topoisomerase II/histidine kinase"/>
    <property type="match status" value="1"/>
</dbReference>
<feature type="domain" description="Histidine kinase" evidence="5">
    <location>
        <begin position="335"/>
        <end position="543"/>
    </location>
</feature>
<evidence type="ECO:0000313" key="6">
    <source>
        <dbReference type="EMBL" id="ATR78397.1"/>
    </source>
</evidence>
<dbReference type="PRINTS" id="PR00344">
    <property type="entry name" value="BCTRLSENSOR"/>
</dbReference>
<protein>
    <recommendedName>
        <fullName evidence="2">histidine kinase</fullName>
        <ecNumber evidence="2">2.7.13.3</ecNumber>
    </recommendedName>
</protein>
<keyword evidence="6" id="KW-0418">Kinase</keyword>
<evidence type="ECO:0000256" key="1">
    <source>
        <dbReference type="ARBA" id="ARBA00000085"/>
    </source>
</evidence>
<dbReference type="Pfam" id="PF02518">
    <property type="entry name" value="HATPase_c"/>
    <property type="match status" value="1"/>
</dbReference>
<dbReference type="Pfam" id="PF00512">
    <property type="entry name" value="HisKA"/>
    <property type="match status" value="1"/>
</dbReference>
<dbReference type="PANTHER" id="PTHR43065">
    <property type="entry name" value="SENSOR HISTIDINE KINASE"/>
    <property type="match status" value="1"/>
</dbReference>
<dbReference type="InterPro" id="IPR036097">
    <property type="entry name" value="HisK_dim/P_sf"/>
</dbReference>
<proteinExistence type="predicted"/>
<feature type="transmembrane region" description="Helical" evidence="4">
    <location>
        <begin position="130"/>
        <end position="146"/>
    </location>
</feature>
<evidence type="ECO:0000313" key="7">
    <source>
        <dbReference type="Proteomes" id="UP000229340"/>
    </source>
</evidence>
<dbReference type="InterPro" id="IPR003661">
    <property type="entry name" value="HisK_dim/P_dom"/>
</dbReference>
<dbReference type="AlphaFoldDB" id="A0A2D2LTQ0"/>
<evidence type="ECO:0000259" key="5">
    <source>
        <dbReference type="PROSITE" id="PS50109"/>
    </source>
</evidence>
<comment type="catalytic activity">
    <reaction evidence="1">
        <text>ATP + protein L-histidine = ADP + protein N-phospho-L-histidine.</text>
        <dbReference type="EC" id="2.7.13.3"/>
    </reaction>
</comment>
<dbReference type="InterPro" id="IPR003594">
    <property type="entry name" value="HATPase_dom"/>
</dbReference>
<dbReference type="GO" id="GO:0000155">
    <property type="term" value="F:phosphorelay sensor kinase activity"/>
    <property type="evidence" value="ECO:0007669"/>
    <property type="project" value="InterPro"/>
</dbReference>
<evidence type="ECO:0000256" key="2">
    <source>
        <dbReference type="ARBA" id="ARBA00012438"/>
    </source>
</evidence>
<organism evidence="6 7">
    <name type="scientific">Faucicola osloensis</name>
    <name type="common">Moraxella osloensis</name>
    <dbReference type="NCBI Taxonomy" id="34062"/>
    <lineage>
        <taxon>Bacteria</taxon>
        <taxon>Pseudomonadati</taxon>
        <taxon>Pseudomonadota</taxon>
        <taxon>Gammaproteobacteria</taxon>
        <taxon>Moraxellales</taxon>
        <taxon>Moraxellaceae</taxon>
        <taxon>Faucicola</taxon>
    </lineage>
</organism>
<evidence type="ECO:0000256" key="4">
    <source>
        <dbReference type="SAM" id="Phobius"/>
    </source>
</evidence>
<accession>A0A2D2LTQ0</accession>
<dbReference type="PANTHER" id="PTHR43065:SF52">
    <property type="entry name" value="SENSOR PROTEIN KINASE PILS"/>
    <property type="match status" value="1"/>
</dbReference>
<feature type="transmembrane region" description="Helical" evidence="4">
    <location>
        <begin position="158"/>
        <end position="177"/>
    </location>
</feature>
<feature type="transmembrane region" description="Helical" evidence="4">
    <location>
        <begin position="53"/>
        <end position="77"/>
    </location>
</feature>
<dbReference type="InterPro" id="IPR004358">
    <property type="entry name" value="Sig_transdc_His_kin-like_C"/>
</dbReference>
<feature type="transmembrane region" description="Helical" evidence="4">
    <location>
        <begin position="29"/>
        <end position="47"/>
    </location>
</feature>
<sequence length="547" mass="62093">MITNPAFSSLFDKPSTHDKTKKIGNVYNGYRVIIAIFFSFSFMLALKNAQHDYWILINLFPTFFYFFFSIALFILYYFYPKNPLLMVGLTVDALVLTTLLYFSGGNDLQVILLFLVQVAAAFMLVRSNQAILLTIFAITLVIYQQFYQTLKNDVNYALVNNVASMAISFIGVAYLSYTLSKRLKQIEQLSERQVNEVNALNAINNKIVQIIDQGVVVVSHDLEIFIATDAAIEQLHLPKTLDNFKLPDISPLLAARLAPIIQEPEATLMLRLDAPTASTPLAVGIEPNNQSFNDLRLRVTQLRQQYAIIFIEDLRHEFSRAQQLKLASLGQLSASIAHEIRNPLATISQASQLLMEEVNEADSSLSGDNILLYEMIYHQTIRVNKIIEDVLKLSRQQRPNFVYIEPKTWLNDFIQQNFSGHDIFLHCRTDKGFMFDNHQLAQILVNLINNGLRFSSKTQPHAFVTLDVYEFGKSIHIDVIDTGHGVAKENIEYLFNPFFTTDNQGTGLGLYLSQAFCQANYANLEYVPSEGQTCFRIICQTKTLPSV</sequence>